<keyword evidence="1" id="KW-0560">Oxidoreductase</keyword>
<dbReference type="Gene3D" id="3.30.9.10">
    <property type="entry name" value="D-Amino Acid Oxidase, subunit A, domain 2"/>
    <property type="match status" value="1"/>
</dbReference>
<evidence type="ECO:0000259" key="2">
    <source>
        <dbReference type="Pfam" id="PF01266"/>
    </source>
</evidence>
<dbReference type="PANTHER" id="PTHR13847">
    <property type="entry name" value="SARCOSINE DEHYDROGENASE-RELATED"/>
    <property type="match status" value="1"/>
</dbReference>
<evidence type="ECO:0000313" key="3">
    <source>
        <dbReference type="EMBL" id="TCU18939.1"/>
    </source>
</evidence>
<gene>
    <name evidence="3" type="ORF">EV132_102167</name>
</gene>
<dbReference type="InterPro" id="IPR036188">
    <property type="entry name" value="FAD/NAD-bd_sf"/>
</dbReference>
<dbReference type="PANTHER" id="PTHR13847:SF289">
    <property type="entry name" value="GLYCINE OXIDASE"/>
    <property type="match status" value="1"/>
</dbReference>
<evidence type="ECO:0000313" key="4">
    <source>
        <dbReference type="Proteomes" id="UP000294576"/>
    </source>
</evidence>
<dbReference type="Proteomes" id="UP000294576">
    <property type="component" value="Unassembled WGS sequence"/>
</dbReference>
<comment type="caution">
    <text evidence="3">The sequence shown here is derived from an EMBL/GenBank/DDBJ whole genome shotgun (WGS) entry which is preliminary data.</text>
</comment>
<dbReference type="GO" id="GO:0016491">
    <property type="term" value="F:oxidoreductase activity"/>
    <property type="evidence" value="ECO:0007669"/>
    <property type="project" value="UniProtKB-KW"/>
</dbReference>
<accession>A0A4R3QDC2</accession>
<dbReference type="Gene3D" id="3.50.50.60">
    <property type="entry name" value="FAD/NAD(P)-binding domain"/>
    <property type="match status" value="2"/>
</dbReference>
<protein>
    <submittedName>
        <fullName evidence="3">D-amino-acid dehydrogenase</fullName>
    </submittedName>
</protein>
<dbReference type="InterPro" id="IPR006076">
    <property type="entry name" value="FAD-dep_OxRdtase"/>
</dbReference>
<proteinExistence type="predicted"/>
<dbReference type="SUPFAM" id="SSF54373">
    <property type="entry name" value="FAD-linked reductases, C-terminal domain"/>
    <property type="match status" value="1"/>
</dbReference>
<dbReference type="AlphaFoldDB" id="A0A4R3QDC2"/>
<name>A0A4R3QDC2_RHISU</name>
<reference evidence="3 4" key="1">
    <citation type="submission" date="2019-03" db="EMBL/GenBank/DDBJ databases">
        <title>Genomic Encyclopedia of Type Strains, Phase IV (KMG-V): Genome sequencing to study the core and pangenomes of soil and plant-associated prokaryotes.</title>
        <authorList>
            <person name="Whitman W."/>
        </authorList>
    </citation>
    <scope>NUCLEOTIDE SEQUENCE [LARGE SCALE GENOMIC DNA]</scope>
    <source>
        <strain evidence="3 4">Hc14</strain>
    </source>
</reference>
<dbReference type="SUPFAM" id="SSF51905">
    <property type="entry name" value="FAD/NAD(P)-binding domain"/>
    <property type="match status" value="1"/>
</dbReference>
<evidence type="ECO:0000256" key="1">
    <source>
        <dbReference type="ARBA" id="ARBA00023002"/>
    </source>
</evidence>
<dbReference type="Pfam" id="PF01266">
    <property type="entry name" value="DAO"/>
    <property type="match status" value="1"/>
</dbReference>
<organism evidence="3 4">
    <name type="scientific">Rhizobium sullae</name>
    <name type="common">Rhizobium hedysari</name>
    <dbReference type="NCBI Taxonomy" id="50338"/>
    <lineage>
        <taxon>Bacteria</taxon>
        <taxon>Pseudomonadati</taxon>
        <taxon>Pseudomonadota</taxon>
        <taxon>Alphaproteobacteria</taxon>
        <taxon>Hyphomicrobiales</taxon>
        <taxon>Rhizobiaceae</taxon>
        <taxon>Rhizobium/Agrobacterium group</taxon>
        <taxon>Rhizobium</taxon>
    </lineage>
</organism>
<sequence>MEFSGLQEKMTKNAIVLGAGIIGVSAAIHLQRRGRQVTLIDRKDPGSETSYGNAGLIQREGVVPYGFPQQIGLLLRYALNNRIDAHYHLKALPGQLAFLARYWWNSNQRRHEMITRAYAPLIENSILEHKDLIEASHAEQLIRKDGWMKIFRTEVRRDEELAEAGSWQKEFGVSYETLSSADIARMEPSLMQTFAGGIRWRDPWSVLDPQALTAAYRAYFESLGGRFVIGDAASLGQSGSGWKIMTSEGSLEADDAVMALGPWAAVATKRLGYSFPLGVKRGYHMHYAAEGNAVLNNWTLDAERGYFLAPMNRGIRLTTGAEFAALDAPKTPVQLDRAEKVARAVFPLGRRLDPEPWMGARPCTPDMMPIIGKAPLHNGLWFAFGHAHHGLTLGPVTGRVLAELITGETPFINISAYSPQRFNP</sequence>
<feature type="domain" description="FAD dependent oxidoreductase" evidence="2">
    <location>
        <begin position="14"/>
        <end position="404"/>
    </location>
</feature>
<dbReference type="EMBL" id="SMBH01000002">
    <property type="protein sequence ID" value="TCU18939.1"/>
    <property type="molecule type" value="Genomic_DNA"/>
</dbReference>
<dbReference type="GO" id="GO:0005737">
    <property type="term" value="C:cytoplasm"/>
    <property type="evidence" value="ECO:0007669"/>
    <property type="project" value="TreeGrafter"/>
</dbReference>